<proteinExistence type="predicted"/>
<comment type="caution">
    <text evidence="1">The sequence shown here is derived from an EMBL/GenBank/DDBJ whole genome shotgun (WGS) entry which is preliminary data.</text>
</comment>
<dbReference type="EMBL" id="SVNY01000006">
    <property type="protein sequence ID" value="MBE6834259.1"/>
    <property type="molecule type" value="Genomic_DNA"/>
</dbReference>
<sequence>MSAINRYPYGVPTATSFIMVVGEDGAFYDLVKSCDSDEHISRLIEEGYKAKTVPPRVVPPCVMRDFTDNLEKYVEVNFKGGGEFYHEL</sequence>
<protein>
    <submittedName>
        <fullName evidence="1">Uncharacterized protein</fullName>
    </submittedName>
</protein>
<name>A0A928KTY2_9FIRM</name>
<organism evidence="1 2">
    <name type="scientific">Faecalispora sporosphaeroides</name>
    <dbReference type="NCBI Taxonomy" id="1549"/>
    <lineage>
        <taxon>Bacteria</taxon>
        <taxon>Bacillati</taxon>
        <taxon>Bacillota</taxon>
        <taxon>Clostridia</taxon>
        <taxon>Eubacteriales</taxon>
        <taxon>Oscillospiraceae</taxon>
        <taxon>Faecalispora</taxon>
    </lineage>
</organism>
<dbReference type="RefSeq" id="WP_326840771.1">
    <property type="nucleotide sequence ID" value="NZ_SVNY01000006.1"/>
</dbReference>
<evidence type="ECO:0000313" key="2">
    <source>
        <dbReference type="Proteomes" id="UP000754750"/>
    </source>
</evidence>
<accession>A0A928KTY2</accession>
<reference evidence="1" key="1">
    <citation type="submission" date="2019-04" db="EMBL/GenBank/DDBJ databases">
        <title>Evolution of Biomass-Degrading Anaerobic Consortia Revealed by Metagenomics.</title>
        <authorList>
            <person name="Peng X."/>
        </authorList>
    </citation>
    <scope>NUCLEOTIDE SEQUENCE</scope>
    <source>
        <strain evidence="1">SIG551</strain>
    </source>
</reference>
<evidence type="ECO:0000313" key="1">
    <source>
        <dbReference type="EMBL" id="MBE6834259.1"/>
    </source>
</evidence>
<dbReference type="Proteomes" id="UP000754750">
    <property type="component" value="Unassembled WGS sequence"/>
</dbReference>
<gene>
    <name evidence="1" type="ORF">E7512_11905</name>
</gene>
<dbReference type="AlphaFoldDB" id="A0A928KTY2"/>